<organism evidence="2">
    <name type="scientific">marine sediment metagenome</name>
    <dbReference type="NCBI Taxonomy" id="412755"/>
    <lineage>
        <taxon>unclassified sequences</taxon>
        <taxon>metagenomes</taxon>
        <taxon>ecological metagenomes</taxon>
    </lineage>
</organism>
<dbReference type="EMBL" id="LAZR01034187">
    <property type="protein sequence ID" value="KKL46014.1"/>
    <property type="molecule type" value="Genomic_DNA"/>
</dbReference>
<sequence>MAKRIYSESVKKWAIRVGLTGGTLVGLIFVYLFAIGAISNVSYSGDVVCAGTPADPCYAFINFTANEDIFIYPTNYDPWGRDTLFNFDPAVKSWKLERSWGKGWREIPLDETCKGTWCGGKFGAKDNAYSYAFREGRDYRIRITGYKNNPTETIKWGAFSGVDEIDPSWYGTNNSIGYEFLNNGTVVHIWNTQDDYFFNKSSGIQFTNHYQDYWSRNIFCIGYYNGGTWNKIKCADELNDFNKNIITDNETYVNATLWKDISYGAYDMRLGV</sequence>
<name>A0A0F9CA36_9ZZZZ</name>
<feature type="transmembrane region" description="Helical" evidence="1">
    <location>
        <begin position="13"/>
        <end position="34"/>
    </location>
</feature>
<keyword evidence="1" id="KW-0812">Transmembrane</keyword>
<keyword evidence="1" id="KW-0472">Membrane</keyword>
<gene>
    <name evidence="2" type="ORF">LCGC14_2349880</name>
</gene>
<dbReference type="AlphaFoldDB" id="A0A0F9CA36"/>
<proteinExistence type="predicted"/>
<accession>A0A0F9CA36</accession>
<reference evidence="2" key="1">
    <citation type="journal article" date="2015" name="Nature">
        <title>Complex archaea that bridge the gap between prokaryotes and eukaryotes.</title>
        <authorList>
            <person name="Spang A."/>
            <person name="Saw J.H."/>
            <person name="Jorgensen S.L."/>
            <person name="Zaremba-Niedzwiedzka K."/>
            <person name="Martijn J."/>
            <person name="Lind A.E."/>
            <person name="van Eijk R."/>
            <person name="Schleper C."/>
            <person name="Guy L."/>
            <person name="Ettema T.J."/>
        </authorList>
    </citation>
    <scope>NUCLEOTIDE SEQUENCE</scope>
</reference>
<comment type="caution">
    <text evidence="2">The sequence shown here is derived from an EMBL/GenBank/DDBJ whole genome shotgun (WGS) entry which is preliminary data.</text>
</comment>
<feature type="non-terminal residue" evidence="2">
    <location>
        <position position="272"/>
    </location>
</feature>
<evidence type="ECO:0000313" key="2">
    <source>
        <dbReference type="EMBL" id="KKL46014.1"/>
    </source>
</evidence>
<evidence type="ECO:0000256" key="1">
    <source>
        <dbReference type="SAM" id="Phobius"/>
    </source>
</evidence>
<keyword evidence="1" id="KW-1133">Transmembrane helix</keyword>
<protein>
    <submittedName>
        <fullName evidence="2">Uncharacterized protein</fullName>
    </submittedName>
</protein>